<accession>A0A3P1SZR0</accession>
<proteinExistence type="predicted"/>
<reference evidence="2 3" key="1">
    <citation type="submission" date="2018-11" db="EMBL/GenBank/DDBJ databases">
        <title>Genomes From Bacteria Associated with the Canine Oral Cavity: a Test Case for Automated Genome-Based Taxonomic Assignment.</title>
        <authorList>
            <person name="Coil D.A."/>
            <person name="Jospin G."/>
            <person name="Darling A.E."/>
            <person name="Wallis C."/>
            <person name="Davis I.J."/>
            <person name="Harris S."/>
            <person name="Eisen J.A."/>
            <person name="Holcombe L.J."/>
            <person name="O'Flynn C."/>
        </authorList>
    </citation>
    <scope>NUCLEOTIDE SEQUENCE [LARGE SCALE GENOMIC DNA]</scope>
    <source>
        <strain evidence="2 3">OH887_COT-365</strain>
    </source>
</reference>
<dbReference type="Pfam" id="PF13358">
    <property type="entry name" value="DDE_3"/>
    <property type="match status" value="1"/>
</dbReference>
<protein>
    <submittedName>
        <fullName evidence="2">IS630 family transposase</fullName>
    </submittedName>
</protein>
<evidence type="ECO:0000313" key="3">
    <source>
        <dbReference type="Proteomes" id="UP000280819"/>
    </source>
</evidence>
<feature type="domain" description="Tc1-like transposase DDE" evidence="1">
    <location>
        <begin position="12"/>
        <end position="107"/>
    </location>
</feature>
<dbReference type="Proteomes" id="UP000280819">
    <property type="component" value="Unassembled WGS sequence"/>
</dbReference>
<comment type="caution">
    <text evidence="2">The sequence shown here is derived from an EMBL/GenBank/DDBJ whole genome shotgun (WGS) entry which is preliminary data.</text>
</comment>
<evidence type="ECO:0000313" key="2">
    <source>
        <dbReference type="EMBL" id="RRD02630.1"/>
    </source>
</evidence>
<organism evidence="2 3">
    <name type="scientific">Arachnia propionica</name>
    <dbReference type="NCBI Taxonomy" id="1750"/>
    <lineage>
        <taxon>Bacteria</taxon>
        <taxon>Bacillati</taxon>
        <taxon>Actinomycetota</taxon>
        <taxon>Actinomycetes</taxon>
        <taxon>Propionibacteriales</taxon>
        <taxon>Propionibacteriaceae</taxon>
        <taxon>Arachnia</taxon>
    </lineage>
</organism>
<dbReference type="AlphaFoldDB" id="A0A3P1SZR0"/>
<feature type="non-terminal residue" evidence="2">
    <location>
        <position position="137"/>
    </location>
</feature>
<dbReference type="InterPro" id="IPR038717">
    <property type="entry name" value="Tc1-like_DDE_dom"/>
</dbReference>
<gene>
    <name evidence="2" type="ORF">EII34_15685</name>
</gene>
<evidence type="ECO:0000259" key="1">
    <source>
        <dbReference type="Pfam" id="PF13358"/>
    </source>
</evidence>
<sequence>MPSRRDTSSSPEVRIEHEALTRKAWCRTGVTTVLEVDRTRRSQSYIGFLDHTDGSVELMALDWQNSHTVIEALTQLVENHPDQKITIVWDNAGWHKSRELKQHLGAEEGYSEDAKNYPEYGFDRGFECRVWAAVDGA</sequence>
<dbReference type="EMBL" id="RQZG01000041">
    <property type="protein sequence ID" value="RRD02630.1"/>
    <property type="molecule type" value="Genomic_DNA"/>
</dbReference>
<name>A0A3P1SZR0_9ACTN</name>